<evidence type="ECO:0000313" key="2">
    <source>
        <dbReference type="EMBL" id="MDI9239861.1"/>
    </source>
</evidence>
<evidence type="ECO:0000313" key="3">
    <source>
        <dbReference type="Proteomes" id="UP001321580"/>
    </source>
</evidence>
<feature type="transmembrane region" description="Helical" evidence="1">
    <location>
        <begin position="58"/>
        <end position="78"/>
    </location>
</feature>
<gene>
    <name evidence="2" type="ORF">QLQ15_13195</name>
</gene>
<dbReference type="Proteomes" id="UP001321580">
    <property type="component" value="Unassembled WGS sequence"/>
</dbReference>
<reference evidence="2 3" key="1">
    <citation type="submission" date="2023-05" db="EMBL/GenBank/DDBJ databases">
        <title>Lysobacter sp. strain LF1 Genome sequencing and assembly.</title>
        <authorList>
            <person name="Jung Y."/>
        </authorList>
    </citation>
    <scope>NUCLEOTIDE SEQUENCE [LARGE SCALE GENOMIC DNA]</scope>
    <source>
        <strain evidence="2 3">LF1</strain>
    </source>
</reference>
<dbReference type="RefSeq" id="WP_283213225.1">
    <property type="nucleotide sequence ID" value="NZ_JASGBI010000001.1"/>
</dbReference>
<dbReference type="EMBL" id="JASGBI010000001">
    <property type="protein sequence ID" value="MDI9239861.1"/>
    <property type="molecule type" value="Genomic_DNA"/>
</dbReference>
<comment type="caution">
    <text evidence="2">The sequence shown here is derived from an EMBL/GenBank/DDBJ whole genome shotgun (WGS) entry which is preliminary data.</text>
</comment>
<keyword evidence="1" id="KW-0472">Membrane</keyword>
<keyword evidence="1" id="KW-1133">Transmembrane helix</keyword>
<keyword evidence="3" id="KW-1185">Reference proteome</keyword>
<proteinExistence type="predicted"/>
<name>A0ABT6XI74_9GAMM</name>
<accession>A0ABT6XI74</accession>
<feature type="transmembrane region" description="Helical" evidence="1">
    <location>
        <begin position="20"/>
        <end position="38"/>
    </location>
</feature>
<evidence type="ECO:0008006" key="4">
    <source>
        <dbReference type="Google" id="ProtNLM"/>
    </source>
</evidence>
<keyword evidence="1" id="KW-0812">Transmembrane</keyword>
<protein>
    <recommendedName>
        <fullName evidence="4">Methyltransferase</fullName>
    </recommendedName>
</protein>
<sequence>MNRTNAQSIALRARSLRARVAAVTAALTASLFSVAAWAQDSDVGAAITAEVQNAKTTVGGILMILAGIVGVLLLWAYVKRAK</sequence>
<organism evidence="2 3">
    <name type="scientific">Lysobacter stagni</name>
    <dbReference type="NCBI Taxonomy" id="3045172"/>
    <lineage>
        <taxon>Bacteria</taxon>
        <taxon>Pseudomonadati</taxon>
        <taxon>Pseudomonadota</taxon>
        <taxon>Gammaproteobacteria</taxon>
        <taxon>Lysobacterales</taxon>
        <taxon>Lysobacteraceae</taxon>
        <taxon>Lysobacter</taxon>
    </lineage>
</organism>
<evidence type="ECO:0000256" key="1">
    <source>
        <dbReference type="SAM" id="Phobius"/>
    </source>
</evidence>